<name>A0A0C3AEK7_PILCF</name>
<dbReference type="AlphaFoldDB" id="A0A0C3AEK7"/>
<dbReference type="GO" id="GO:0006892">
    <property type="term" value="P:post-Golgi vesicle-mediated transport"/>
    <property type="evidence" value="ECO:0007669"/>
    <property type="project" value="TreeGrafter"/>
</dbReference>
<dbReference type="SUPFAM" id="SSF81653">
    <property type="entry name" value="Calcium ATPase, transduction domain A"/>
    <property type="match status" value="1"/>
</dbReference>
<organism evidence="2 3">
    <name type="scientific">Piloderma croceum (strain F 1598)</name>
    <dbReference type="NCBI Taxonomy" id="765440"/>
    <lineage>
        <taxon>Eukaryota</taxon>
        <taxon>Fungi</taxon>
        <taxon>Dikarya</taxon>
        <taxon>Basidiomycota</taxon>
        <taxon>Agaricomycotina</taxon>
        <taxon>Agaricomycetes</taxon>
        <taxon>Agaricomycetidae</taxon>
        <taxon>Atheliales</taxon>
        <taxon>Atheliaceae</taxon>
        <taxon>Piloderma</taxon>
    </lineage>
</organism>
<evidence type="ECO:0000313" key="2">
    <source>
        <dbReference type="EMBL" id="KIM72203.1"/>
    </source>
</evidence>
<dbReference type="InParanoid" id="A0A0C3AEK7"/>
<dbReference type="STRING" id="765440.A0A0C3AEK7"/>
<dbReference type="GO" id="GO:0045332">
    <property type="term" value="P:phospholipid translocation"/>
    <property type="evidence" value="ECO:0007669"/>
    <property type="project" value="TreeGrafter"/>
</dbReference>
<dbReference type="GO" id="GO:0140326">
    <property type="term" value="F:ATPase-coupled intramembrane lipid transporter activity"/>
    <property type="evidence" value="ECO:0007669"/>
    <property type="project" value="TreeGrafter"/>
</dbReference>
<dbReference type="GO" id="GO:0032456">
    <property type="term" value="P:endocytic recycling"/>
    <property type="evidence" value="ECO:0007669"/>
    <property type="project" value="TreeGrafter"/>
</dbReference>
<dbReference type="OrthoDB" id="3257151at2759"/>
<dbReference type="EMBL" id="KN833153">
    <property type="protein sequence ID" value="KIM72203.1"/>
    <property type="molecule type" value="Genomic_DNA"/>
</dbReference>
<keyword evidence="3" id="KW-1185">Reference proteome</keyword>
<dbReference type="HOGENOM" id="CLU_578865_0_0_1"/>
<sequence length="536" mass="59595">MSDPGVIFANAHPICHINGHGRCFRYRLSHSASLLFRPASSQAQSPQNPTSRTPHLSLEKEWKDIQVGDAVRVESNDFVPADLIPISSSEPERSCHIETSNLGNMPVNLVAHIPPLIGGWFSRRKAAAKKAGNSISEDTYELSLDPPPPPPPAPFAPALMSNDLERKNNMLSSLPGPTTRGRLRARKRIKIKELSSDIDTAYTSASSPFSDGRNTLVASSSGDRHFSPAIFHQLLENHKGTQKRAYSHFSDEYDSYEPRLKDPLFSPASANTNNLIYDTHLSLYSHPDHGLISSSLARPNQLVPNHLSPFIRDATQKLCSQGASFTSESSSNLNSGLPSGNSAFSRIRQRPMLTRRLAICSFEHAKLIKDASSYDGLFERTYNSEHTLSALLSSDILFESHPFSDSQNLNATLPAPVPTTIFTSVAFLYRLPNFPALQTRPRYFYHSAEYLQRLESLVPLSDSKSDLSSFDQWARDETFEMKMTDEMLDELVRRMSRKVQSEDGIGDEEMGSEADSLILAIWSSGARRVLFEIQAT</sequence>
<reference evidence="3" key="2">
    <citation type="submission" date="2015-01" db="EMBL/GenBank/DDBJ databases">
        <title>Evolutionary Origins and Diversification of the Mycorrhizal Mutualists.</title>
        <authorList>
            <consortium name="DOE Joint Genome Institute"/>
            <consortium name="Mycorrhizal Genomics Consortium"/>
            <person name="Kohler A."/>
            <person name="Kuo A."/>
            <person name="Nagy L.G."/>
            <person name="Floudas D."/>
            <person name="Copeland A."/>
            <person name="Barry K.W."/>
            <person name="Cichocki N."/>
            <person name="Veneault-Fourrey C."/>
            <person name="LaButti K."/>
            <person name="Lindquist E.A."/>
            <person name="Lipzen A."/>
            <person name="Lundell T."/>
            <person name="Morin E."/>
            <person name="Murat C."/>
            <person name="Riley R."/>
            <person name="Ohm R."/>
            <person name="Sun H."/>
            <person name="Tunlid A."/>
            <person name="Henrissat B."/>
            <person name="Grigoriev I.V."/>
            <person name="Hibbett D.S."/>
            <person name="Martin F."/>
        </authorList>
    </citation>
    <scope>NUCLEOTIDE SEQUENCE [LARGE SCALE GENOMIC DNA]</scope>
    <source>
        <strain evidence="3">F 1598</strain>
    </source>
</reference>
<dbReference type="InterPro" id="IPR008250">
    <property type="entry name" value="ATPase_P-typ_transduc_dom_A_sf"/>
</dbReference>
<dbReference type="GO" id="GO:0005886">
    <property type="term" value="C:plasma membrane"/>
    <property type="evidence" value="ECO:0007669"/>
    <property type="project" value="TreeGrafter"/>
</dbReference>
<evidence type="ECO:0000256" key="1">
    <source>
        <dbReference type="SAM" id="MobiDB-lite"/>
    </source>
</evidence>
<gene>
    <name evidence="2" type="ORF">PILCRDRAFT_16359</name>
</gene>
<feature type="region of interest" description="Disordered" evidence="1">
    <location>
        <begin position="138"/>
        <end position="159"/>
    </location>
</feature>
<dbReference type="Gene3D" id="2.70.150.10">
    <property type="entry name" value="Calcium-transporting ATPase, cytoplasmic transduction domain A"/>
    <property type="match status" value="1"/>
</dbReference>
<dbReference type="PANTHER" id="PTHR24092">
    <property type="entry name" value="PROBABLE PHOSPHOLIPID-TRANSPORTING ATPASE"/>
    <property type="match status" value="1"/>
</dbReference>
<dbReference type="PANTHER" id="PTHR24092:SF150">
    <property type="entry name" value="PHOSPHOLIPID-TRANSPORTING ATPASE"/>
    <property type="match status" value="1"/>
</dbReference>
<evidence type="ECO:0000313" key="3">
    <source>
        <dbReference type="Proteomes" id="UP000054166"/>
    </source>
</evidence>
<reference evidence="2 3" key="1">
    <citation type="submission" date="2014-04" db="EMBL/GenBank/DDBJ databases">
        <authorList>
            <consortium name="DOE Joint Genome Institute"/>
            <person name="Kuo A."/>
            <person name="Tarkka M."/>
            <person name="Buscot F."/>
            <person name="Kohler A."/>
            <person name="Nagy L.G."/>
            <person name="Floudas D."/>
            <person name="Copeland A."/>
            <person name="Barry K.W."/>
            <person name="Cichocki N."/>
            <person name="Veneault-Fourrey C."/>
            <person name="LaButti K."/>
            <person name="Lindquist E.A."/>
            <person name="Lipzen A."/>
            <person name="Lundell T."/>
            <person name="Morin E."/>
            <person name="Murat C."/>
            <person name="Sun H."/>
            <person name="Tunlid A."/>
            <person name="Henrissat B."/>
            <person name="Grigoriev I.V."/>
            <person name="Hibbett D.S."/>
            <person name="Martin F."/>
            <person name="Nordberg H.P."/>
            <person name="Cantor M.N."/>
            <person name="Hua S.X."/>
        </authorList>
    </citation>
    <scope>NUCLEOTIDE SEQUENCE [LARGE SCALE GENOMIC DNA]</scope>
    <source>
        <strain evidence="2 3">F 1598</strain>
    </source>
</reference>
<proteinExistence type="predicted"/>
<dbReference type="Proteomes" id="UP000054166">
    <property type="component" value="Unassembled WGS sequence"/>
</dbReference>
<feature type="compositionally biased region" description="Pro residues" evidence="1">
    <location>
        <begin position="145"/>
        <end position="155"/>
    </location>
</feature>
<dbReference type="GO" id="GO:0005802">
    <property type="term" value="C:trans-Golgi network"/>
    <property type="evidence" value="ECO:0007669"/>
    <property type="project" value="TreeGrafter"/>
</dbReference>
<protein>
    <submittedName>
        <fullName evidence="2">Uncharacterized protein</fullName>
    </submittedName>
</protein>
<accession>A0A0C3AEK7</accession>